<proteinExistence type="predicted"/>
<sequence length="385" mass="42624">MLPPPAPSPPSASSPDDSQLPQGQCRYILTQTDVKGHRCACVTFSRRLSLPGATCDCGHQACFHLPSAGASSPGRQDDLTAITTRVQALEQQDGLLERLSQMEESLDKAREELQNEIKGSYRNISAAWQLIEQLQRRLVNFEEVHRLHGEQLDRASQEIQDLRNRNLELLETDEMLEERLEKLEGAEGMDALLSPEQEAVDVGCTTNAIAPLQGRRMVAVSGTDEESFSTSVSTAFREVLQGAPWEPLQVRICDARDLEGLPMLRPLSASLSKEPRDFEFLRSHCAVCDSNGRIQAMYIAPREHSLSWQSIRKMPTYVEGLECSWEGDKQLDGPVGGEHAIWTGSDSCARLPAKRSSAEISSGHTMGESDELQAKKRTRAACPAW</sequence>
<evidence type="ECO:0000313" key="4">
    <source>
        <dbReference type="Proteomes" id="UP001055219"/>
    </source>
</evidence>
<name>A0A9P9Y5A5_9HYPO</name>
<evidence type="ECO:0000256" key="1">
    <source>
        <dbReference type="SAM" id="Coils"/>
    </source>
</evidence>
<keyword evidence="1" id="KW-0175">Coiled coil</keyword>
<dbReference type="AlphaFoldDB" id="A0A9P9Y5A5"/>
<dbReference type="Proteomes" id="UP001055219">
    <property type="component" value="Unassembled WGS sequence"/>
</dbReference>
<evidence type="ECO:0000256" key="2">
    <source>
        <dbReference type="SAM" id="MobiDB-lite"/>
    </source>
</evidence>
<feature type="region of interest" description="Disordered" evidence="2">
    <location>
        <begin position="1"/>
        <end position="21"/>
    </location>
</feature>
<feature type="coiled-coil region" evidence="1">
    <location>
        <begin position="145"/>
        <end position="186"/>
    </location>
</feature>
<reference evidence="3" key="1">
    <citation type="journal article" date="2021" name="J Fungi (Basel)">
        <title>Genomic and Metabolomic Analyses of the Marine Fungus Emericellopsis cladophorae: Insights into Saltwater Adaptability Mechanisms and Its Biosynthetic Potential.</title>
        <authorList>
            <person name="Goncalves M.F.M."/>
            <person name="Hilario S."/>
            <person name="Van de Peer Y."/>
            <person name="Esteves A.C."/>
            <person name="Alves A."/>
        </authorList>
    </citation>
    <scope>NUCLEOTIDE SEQUENCE</scope>
    <source>
        <strain evidence="3">MUM 19.33</strain>
    </source>
</reference>
<dbReference type="OrthoDB" id="4187949at2759"/>
<gene>
    <name evidence="3" type="ORF">J7T54_000696</name>
</gene>
<dbReference type="EMBL" id="JAGIXG020000009">
    <property type="protein sequence ID" value="KAI6783194.1"/>
    <property type="molecule type" value="Genomic_DNA"/>
</dbReference>
<feature type="compositionally biased region" description="Pro residues" evidence="2">
    <location>
        <begin position="1"/>
        <end position="12"/>
    </location>
</feature>
<feature type="region of interest" description="Disordered" evidence="2">
    <location>
        <begin position="353"/>
        <end position="385"/>
    </location>
</feature>
<reference evidence="3" key="2">
    <citation type="submission" date="2022-07" db="EMBL/GenBank/DDBJ databases">
        <authorList>
            <person name="Goncalves M.F.M."/>
            <person name="Hilario S."/>
            <person name="Van De Peer Y."/>
            <person name="Esteves A.C."/>
            <person name="Alves A."/>
        </authorList>
    </citation>
    <scope>NUCLEOTIDE SEQUENCE</scope>
    <source>
        <strain evidence="3">MUM 19.33</strain>
    </source>
</reference>
<comment type="caution">
    <text evidence="3">The sequence shown here is derived from an EMBL/GenBank/DDBJ whole genome shotgun (WGS) entry which is preliminary data.</text>
</comment>
<dbReference type="GeneID" id="75827215"/>
<feature type="coiled-coil region" evidence="1">
    <location>
        <begin position="92"/>
        <end position="119"/>
    </location>
</feature>
<keyword evidence="4" id="KW-1185">Reference proteome</keyword>
<organism evidence="3 4">
    <name type="scientific">Emericellopsis cladophorae</name>
    <dbReference type="NCBI Taxonomy" id="2686198"/>
    <lineage>
        <taxon>Eukaryota</taxon>
        <taxon>Fungi</taxon>
        <taxon>Dikarya</taxon>
        <taxon>Ascomycota</taxon>
        <taxon>Pezizomycotina</taxon>
        <taxon>Sordariomycetes</taxon>
        <taxon>Hypocreomycetidae</taxon>
        <taxon>Hypocreales</taxon>
        <taxon>Bionectriaceae</taxon>
        <taxon>Emericellopsis</taxon>
    </lineage>
</organism>
<evidence type="ECO:0000313" key="3">
    <source>
        <dbReference type="EMBL" id="KAI6783194.1"/>
    </source>
</evidence>
<dbReference type="RefSeq" id="XP_051364050.1">
    <property type="nucleotide sequence ID" value="XM_051504544.1"/>
</dbReference>
<accession>A0A9P9Y5A5</accession>
<protein>
    <submittedName>
        <fullName evidence="3">Uncharacterized protein</fullName>
    </submittedName>
</protein>